<dbReference type="RefSeq" id="WP_129079156.1">
    <property type="nucleotide sequence ID" value="NZ_QOUX01000046.1"/>
</dbReference>
<dbReference type="EMBL" id="QOUX01000046">
    <property type="protein sequence ID" value="RXI97793.1"/>
    <property type="molecule type" value="Genomic_DNA"/>
</dbReference>
<gene>
    <name evidence="1" type="ORF">DS745_15615</name>
</gene>
<name>A0A4Q0VNB0_9BACI</name>
<dbReference type="InterPro" id="IPR049744">
    <property type="entry name" value="CC/Se_fam"/>
</dbReference>
<proteinExistence type="predicted"/>
<organism evidence="1 2">
    <name type="scientific">Anaerobacillus alkaliphilus</name>
    <dbReference type="NCBI Taxonomy" id="1548597"/>
    <lineage>
        <taxon>Bacteria</taxon>
        <taxon>Bacillati</taxon>
        <taxon>Bacillota</taxon>
        <taxon>Bacilli</taxon>
        <taxon>Bacillales</taxon>
        <taxon>Bacillaceae</taxon>
        <taxon>Anaerobacillus</taxon>
    </lineage>
</organism>
<protein>
    <submittedName>
        <fullName evidence="1">Fe-S oxidoreductase</fullName>
    </submittedName>
</protein>
<reference evidence="1 2" key="1">
    <citation type="journal article" date="2019" name="Int. J. Syst. Evol. Microbiol.">
        <title>Anaerobacillus alkaliphilus sp. nov., a novel alkaliphilic and moderately halophilic bacterium.</title>
        <authorList>
            <person name="Borsodi A.K."/>
            <person name="Aszalos J.M."/>
            <person name="Bihari P."/>
            <person name="Nagy I."/>
            <person name="Schumann P."/>
            <person name="Sproer C."/>
            <person name="Kovacs A.L."/>
            <person name="Boka K."/>
            <person name="Dobosy P."/>
            <person name="Ovari M."/>
            <person name="Szili-Kovacs T."/>
            <person name="Toth E."/>
        </authorList>
    </citation>
    <scope>NUCLEOTIDE SEQUENCE [LARGE SCALE GENOMIC DNA]</scope>
    <source>
        <strain evidence="1 2">B16-10</strain>
    </source>
</reference>
<evidence type="ECO:0000313" key="1">
    <source>
        <dbReference type="EMBL" id="RXI97793.1"/>
    </source>
</evidence>
<sequence>MSLTISINDEARSWIEKKGGFLTVKTLKAAGCCGGGPIELATDFGKPEDVNFFEEITLDNLTIFVQKGIPTKDNQLTLKLSGIGFFKHITALGISRF</sequence>
<accession>A0A4Q0VNB0</accession>
<dbReference type="Proteomes" id="UP000290649">
    <property type="component" value="Unassembled WGS sequence"/>
</dbReference>
<dbReference type="AlphaFoldDB" id="A0A4Q0VNB0"/>
<keyword evidence="2" id="KW-1185">Reference proteome</keyword>
<comment type="caution">
    <text evidence="1">The sequence shown here is derived from an EMBL/GenBank/DDBJ whole genome shotgun (WGS) entry which is preliminary data.</text>
</comment>
<dbReference type="NCBIfam" id="NF041239">
    <property type="entry name" value="Moor_selen_rel"/>
    <property type="match status" value="1"/>
</dbReference>
<evidence type="ECO:0000313" key="2">
    <source>
        <dbReference type="Proteomes" id="UP000290649"/>
    </source>
</evidence>
<dbReference type="OrthoDB" id="2908228at2"/>